<protein>
    <submittedName>
        <fullName evidence="1">Uncharacterized protein</fullName>
    </submittedName>
</protein>
<accession>D5SV77</accession>
<dbReference type="AlphaFoldDB" id="D5SV77"/>
<evidence type="ECO:0000313" key="1">
    <source>
        <dbReference type="EMBL" id="ADG67147.1"/>
    </source>
</evidence>
<dbReference type="KEGG" id="plm:Plim_1313"/>
<sequence>MPVMLSGSEKRRLLPAGFQSVKDFEHRVAISHQDQPTSPLVIEWRSLRPPGFE</sequence>
<name>D5SV77_PLAL2</name>
<dbReference type="EMBL" id="CP001744">
    <property type="protein sequence ID" value="ADG67147.1"/>
    <property type="molecule type" value="Genomic_DNA"/>
</dbReference>
<gene>
    <name evidence="1" type="ordered locus">Plim_1313</name>
</gene>
<keyword evidence="2" id="KW-1185">Reference proteome</keyword>
<reference evidence="1 2" key="1">
    <citation type="journal article" date="2010" name="Stand. Genomic Sci.">
        <title>Complete genome sequence of Planctomyces limnophilus type strain (Mu 290).</title>
        <authorList>
            <person name="Labutti K."/>
            <person name="Sikorski J."/>
            <person name="Schneider S."/>
            <person name="Nolan M."/>
            <person name="Lucas S."/>
            <person name="Glavina Del Rio T."/>
            <person name="Tice H."/>
            <person name="Cheng J.F."/>
            <person name="Goodwin L."/>
            <person name="Pitluck S."/>
            <person name="Liolios K."/>
            <person name="Ivanova N."/>
            <person name="Mavromatis K."/>
            <person name="Mikhailova N."/>
            <person name="Pati A."/>
            <person name="Chen A."/>
            <person name="Palaniappan K."/>
            <person name="Land M."/>
            <person name="Hauser L."/>
            <person name="Chang Y.J."/>
            <person name="Jeffries C.D."/>
            <person name="Tindall B.J."/>
            <person name="Rohde M."/>
            <person name="Goker M."/>
            <person name="Woyke T."/>
            <person name="Bristow J."/>
            <person name="Eisen J.A."/>
            <person name="Markowitz V."/>
            <person name="Hugenholtz P."/>
            <person name="Kyrpides N.C."/>
            <person name="Klenk H.P."/>
            <person name="Lapidus A."/>
        </authorList>
    </citation>
    <scope>NUCLEOTIDE SEQUENCE [LARGE SCALE GENOMIC DNA]</scope>
    <source>
        <strain evidence="2">ATCC 43296 / DSM 3776 / IFAM 1008 / Mu 290</strain>
    </source>
</reference>
<dbReference type="Proteomes" id="UP000002220">
    <property type="component" value="Chromosome"/>
</dbReference>
<proteinExistence type="predicted"/>
<evidence type="ECO:0000313" key="2">
    <source>
        <dbReference type="Proteomes" id="UP000002220"/>
    </source>
</evidence>
<dbReference type="HOGENOM" id="CLU_3064612_0_0_0"/>
<organism evidence="1 2">
    <name type="scientific">Planctopirus limnophila (strain ATCC 43296 / DSM 3776 / IFAM 1008 / Mu 290)</name>
    <name type="common">Planctomyces limnophilus</name>
    <dbReference type="NCBI Taxonomy" id="521674"/>
    <lineage>
        <taxon>Bacteria</taxon>
        <taxon>Pseudomonadati</taxon>
        <taxon>Planctomycetota</taxon>
        <taxon>Planctomycetia</taxon>
        <taxon>Planctomycetales</taxon>
        <taxon>Planctomycetaceae</taxon>
        <taxon>Planctopirus</taxon>
    </lineage>
</organism>